<dbReference type="RefSeq" id="WP_210088094.1">
    <property type="nucleotide sequence ID" value="NZ_JAGGKG010000003.1"/>
</dbReference>
<name>A0ABS4FPB6_9BACL</name>
<protein>
    <recommendedName>
        <fullName evidence="3">DUF3006 domain-containing protein</fullName>
    </recommendedName>
</protein>
<evidence type="ECO:0000313" key="1">
    <source>
        <dbReference type="EMBL" id="MBP1904428.1"/>
    </source>
</evidence>
<dbReference type="EMBL" id="JAGGKG010000003">
    <property type="protein sequence ID" value="MBP1904428.1"/>
    <property type="molecule type" value="Genomic_DNA"/>
</dbReference>
<dbReference type="Proteomes" id="UP001519272">
    <property type="component" value="Unassembled WGS sequence"/>
</dbReference>
<sequence length="70" mass="8156">MLAIIDSFEEDYCLIEIDGRIKPVQRTLVDHAVKVGDVVDWDGHQWVTNRKQTAARTQSIKKLMDDLWED</sequence>
<proteinExistence type="predicted"/>
<dbReference type="InterPro" id="IPR021377">
    <property type="entry name" value="DUF3006"/>
</dbReference>
<dbReference type="Pfam" id="PF11213">
    <property type="entry name" value="DUF3006"/>
    <property type="match status" value="1"/>
</dbReference>
<organism evidence="1 2">
    <name type="scientific">Paenibacillus turicensis</name>
    <dbReference type="NCBI Taxonomy" id="160487"/>
    <lineage>
        <taxon>Bacteria</taxon>
        <taxon>Bacillati</taxon>
        <taxon>Bacillota</taxon>
        <taxon>Bacilli</taxon>
        <taxon>Bacillales</taxon>
        <taxon>Paenibacillaceae</taxon>
        <taxon>Paenibacillus</taxon>
    </lineage>
</organism>
<evidence type="ECO:0000313" key="2">
    <source>
        <dbReference type="Proteomes" id="UP001519272"/>
    </source>
</evidence>
<accession>A0ABS4FPB6</accession>
<comment type="caution">
    <text evidence="1">The sequence shown here is derived from an EMBL/GenBank/DDBJ whole genome shotgun (WGS) entry which is preliminary data.</text>
</comment>
<evidence type="ECO:0008006" key="3">
    <source>
        <dbReference type="Google" id="ProtNLM"/>
    </source>
</evidence>
<gene>
    <name evidence="1" type="ORF">J2Z32_001045</name>
</gene>
<reference evidence="1 2" key="1">
    <citation type="submission" date="2021-03" db="EMBL/GenBank/DDBJ databases">
        <title>Genomic Encyclopedia of Type Strains, Phase IV (KMG-IV): sequencing the most valuable type-strain genomes for metagenomic binning, comparative biology and taxonomic classification.</title>
        <authorList>
            <person name="Goeker M."/>
        </authorList>
    </citation>
    <scope>NUCLEOTIDE SEQUENCE [LARGE SCALE GENOMIC DNA]</scope>
    <source>
        <strain evidence="1 2">DSM 14349</strain>
    </source>
</reference>
<keyword evidence="2" id="KW-1185">Reference proteome</keyword>